<dbReference type="AlphaFoldDB" id="A0A1A9ZEB0"/>
<protein>
    <submittedName>
        <fullName evidence="3">DUF4773 domain-containing protein</fullName>
    </submittedName>
</protein>
<keyword evidence="1" id="KW-0732">Signal</keyword>
<feature type="domain" description="DUF4773" evidence="2">
    <location>
        <begin position="45"/>
        <end position="163"/>
    </location>
</feature>
<dbReference type="PANTHER" id="PTHR36299">
    <property type="entry name" value="AGAP008005-PA"/>
    <property type="match status" value="1"/>
</dbReference>
<feature type="signal peptide" evidence="1">
    <location>
        <begin position="1"/>
        <end position="20"/>
    </location>
</feature>
<name>A0A1A9ZEB0_GLOPL</name>
<reference evidence="3" key="2">
    <citation type="submission" date="2020-05" db="UniProtKB">
        <authorList>
            <consortium name="EnsemblMetazoa"/>
        </authorList>
    </citation>
    <scope>IDENTIFICATION</scope>
    <source>
        <strain evidence="3">IAEA</strain>
    </source>
</reference>
<evidence type="ECO:0000256" key="1">
    <source>
        <dbReference type="SAM" id="SignalP"/>
    </source>
</evidence>
<evidence type="ECO:0000313" key="4">
    <source>
        <dbReference type="Proteomes" id="UP000092445"/>
    </source>
</evidence>
<organism evidence="3 4">
    <name type="scientific">Glossina pallidipes</name>
    <name type="common">Tsetse fly</name>
    <dbReference type="NCBI Taxonomy" id="7398"/>
    <lineage>
        <taxon>Eukaryota</taxon>
        <taxon>Metazoa</taxon>
        <taxon>Ecdysozoa</taxon>
        <taxon>Arthropoda</taxon>
        <taxon>Hexapoda</taxon>
        <taxon>Insecta</taxon>
        <taxon>Pterygota</taxon>
        <taxon>Neoptera</taxon>
        <taxon>Endopterygota</taxon>
        <taxon>Diptera</taxon>
        <taxon>Brachycera</taxon>
        <taxon>Muscomorpha</taxon>
        <taxon>Hippoboscoidea</taxon>
        <taxon>Glossinidae</taxon>
        <taxon>Glossina</taxon>
    </lineage>
</organism>
<dbReference type="PANTHER" id="PTHR36299:SF2">
    <property type="entry name" value="DUF4773 DOMAIN-CONTAINING PROTEIN"/>
    <property type="match status" value="1"/>
</dbReference>
<dbReference type="Proteomes" id="UP000092445">
    <property type="component" value="Unassembled WGS sequence"/>
</dbReference>
<proteinExistence type="predicted"/>
<sequence>MVTAFVNITVLMLAFALLSSGNITTSQESSNNNLRTTSQFIKENCICLNPWRCECCAKVDNDLLNIHQKICAEWIISTKSWDIRASVRLNGNTLYTNTFFAANIPAFCVPIWPALALTGCLQIHSIDHHDYNTLHGCANATLNFINLKLIDWPIGCMDIGVDGVQLVDVDHSASNTTQKPPEIELETSDILERTSAKTVVPHSGVEQLKKLCKSDL</sequence>
<feature type="chain" id="PRO_5008402823" evidence="1">
    <location>
        <begin position="21"/>
        <end position="216"/>
    </location>
</feature>
<evidence type="ECO:0000259" key="2">
    <source>
        <dbReference type="Pfam" id="PF15998"/>
    </source>
</evidence>
<keyword evidence="4" id="KW-1185">Reference proteome</keyword>
<dbReference type="Pfam" id="PF15998">
    <property type="entry name" value="DUF4773"/>
    <property type="match status" value="1"/>
</dbReference>
<dbReference type="InterPro" id="IPR031941">
    <property type="entry name" value="DUF4773"/>
</dbReference>
<accession>A0A1A9ZEB0</accession>
<reference evidence="4" key="1">
    <citation type="submission" date="2014-03" db="EMBL/GenBank/DDBJ databases">
        <authorList>
            <person name="Aksoy S."/>
            <person name="Warren W."/>
            <person name="Wilson R.K."/>
        </authorList>
    </citation>
    <scope>NUCLEOTIDE SEQUENCE [LARGE SCALE GENOMIC DNA]</scope>
    <source>
        <strain evidence="4">IAEA</strain>
    </source>
</reference>
<dbReference type="VEuPathDB" id="VectorBase:GPAI012032"/>
<evidence type="ECO:0000313" key="3">
    <source>
        <dbReference type="EnsemblMetazoa" id="GPAI012032-PA"/>
    </source>
</evidence>
<dbReference type="EnsemblMetazoa" id="GPAI012032-RA">
    <property type="protein sequence ID" value="GPAI012032-PA"/>
    <property type="gene ID" value="GPAI012032"/>
</dbReference>